<name>A0A921UCA9_SORBI</name>
<evidence type="ECO:0000313" key="1">
    <source>
        <dbReference type="EMBL" id="KAG0526797.1"/>
    </source>
</evidence>
<dbReference type="AlphaFoldDB" id="A0A921UCA9"/>
<dbReference type="EMBL" id="CM027685">
    <property type="protein sequence ID" value="KAG0526797.1"/>
    <property type="molecule type" value="Genomic_DNA"/>
</dbReference>
<evidence type="ECO:0000313" key="2">
    <source>
        <dbReference type="Proteomes" id="UP000807115"/>
    </source>
</evidence>
<protein>
    <submittedName>
        <fullName evidence="1">Uncharacterized protein</fullName>
    </submittedName>
</protein>
<accession>A0A921UCA9</accession>
<comment type="caution">
    <text evidence="1">The sequence shown here is derived from an EMBL/GenBank/DDBJ whole genome shotgun (WGS) entry which is preliminary data.</text>
</comment>
<reference evidence="1" key="1">
    <citation type="journal article" date="2019" name="BMC Genomics">
        <title>A new reference genome for Sorghum bicolor reveals high levels of sequence similarity between sweet and grain genotypes: implications for the genetics of sugar metabolism.</title>
        <authorList>
            <person name="Cooper E.A."/>
            <person name="Brenton Z.W."/>
            <person name="Flinn B.S."/>
            <person name="Jenkins J."/>
            <person name="Shu S."/>
            <person name="Flowers D."/>
            <person name="Luo F."/>
            <person name="Wang Y."/>
            <person name="Xia P."/>
            <person name="Barry K."/>
            <person name="Daum C."/>
            <person name="Lipzen A."/>
            <person name="Yoshinaga Y."/>
            <person name="Schmutz J."/>
            <person name="Saski C."/>
            <person name="Vermerris W."/>
            <person name="Kresovich S."/>
        </authorList>
    </citation>
    <scope>NUCLEOTIDE SEQUENCE</scope>
</reference>
<organism evidence="1 2">
    <name type="scientific">Sorghum bicolor</name>
    <name type="common">Sorghum</name>
    <name type="synonym">Sorghum vulgare</name>
    <dbReference type="NCBI Taxonomy" id="4558"/>
    <lineage>
        <taxon>Eukaryota</taxon>
        <taxon>Viridiplantae</taxon>
        <taxon>Streptophyta</taxon>
        <taxon>Embryophyta</taxon>
        <taxon>Tracheophyta</taxon>
        <taxon>Spermatophyta</taxon>
        <taxon>Magnoliopsida</taxon>
        <taxon>Liliopsida</taxon>
        <taxon>Poales</taxon>
        <taxon>Poaceae</taxon>
        <taxon>PACMAD clade</taxon>
        <taxon>Panicoideae</taxon>
        <taxon>Andropogonodae</taxon>
        <taxon>Andropogoneae</taxon>
        <taxon>Sorghinae</taxon>
        <taxon>Sorghum</taxon>
    </lineage>
</organism>
<dbReference type="Proteomes" id="UP000807115">
    <property type="component" value="Chromosome 6"/>
</dbReference>
<proteinExistence type="predicted"/>
<reference evidence="1" key="2">
    <citation type="submission" date="2020-10" db="EMBL/GenBank/DDBJ databases">
        <authorList>
            <person name="Cooper E.A."/>
            <person name="Brenton Z.W."/>
            <person name="Flinn B.S."/>
            <person name="Jenkins J."/>
            <person name="Shu S."/>
            <person name="Flowers D."/>
            <person name="Luo F."/>
            <person name="Wang Y."/>
            <person name="Xia P."/>
            <person name="Barry K."/>
            <person name="Daum C."/>
            <person name="Lipzen A."/>
            <person name="Yoshinaga Y."/>
            <person name="Schmutz J."/>
            <person name="Saski C."/>
            <person name="Vermerris W."/>
            <person name="Kresovich S."/>
        </authorList>
    </citation>
    <scope>NUCLEOTIDE SEQUENCE</scope>
</reference>
<gene>
    <name evidence="1" type="ORF">BDA96_06G177200</name>
</gene>
<sequence length="58" mass="6483">MLIALFVWKHCNGCVCEGMNPSINQLLQEIREEPTIWCSAGASELESLWALIFVWSGG</sequence>